<sequence length="102" mass="10917">MTVLSTLTVNSDRLNAYIDRLAKIGQQPSGSICRLAFTPEDLQARYLVQQWMVEAGMNVRIDAAGNLIGTYPGKVATAPVLATGSHIDTVPSGGGLMAYWGY</sequence>
<protein>
    <submittedName>
        <fullName evidence="1">Uncharacterized protein</fullName>
    </submittedName>
</protein>
<name>A0ACD5GZS9_9CYAN</name>
<accession>A0ACD5GZS9</accession>
<reference evidence="1 2" key="1">
    <citation type="journal article" date="2016" name="Genome Announc.">
        <title>Draft Genome Sequence of the Thermotolerant Cyanobacterium Desertifilum sp. IPPAS B-1220.</title>
        <authorList>
            <person name="Mironov K.S."/>
            <person name="Sinetova M.A."/>
            <person name="Bolatkhan K."/>
            <person name="Zayadan B.K."/>
            <person name="Ustinova V.V."/>
            <person name="Kupriyanova E.V."/>
            <person name="Skrypnik A.N."/>
            <person name="Gogoleva N.E."/>
            <person name="Gogolev Y.V."/>
            <person name="Los D.A."/>
        </authorList>
    </citation>
    <scope>NUCLEOTIDE SEQUENCE [LARGE SCALE GENOMIC DNA]</scope>
    <source>
        <strain evidence="1 2">IPPAS B-1220</strain>
    </source>
</reference>
<evidence type="ECO:0000313" key="1">
    <source>
        <dbReference type="EMBL" id="XPM66262.1"/>
    </source>
</evidence>
<proteinExistence type="predicted"/>
<evidence type="ECO:0000313" key="2">
    <source>
        <dbReference type="Proteomes" id="UP000095472"/>
    </source>
</evidence>
<keyword evidence="2" id="KW-1185">Reference proteome</keyword>
<gene>
    <name evidence="1" type="ORF">BH720_013320</name>
</gene>
<dbReference type="Proteomes" id="UP000095472">
    <property type="component" value="Chromosome"/>
</dbReference>
<organism evidence="1 2">
    <name type="scientific">Desertifilum tharense IPPAS B-1220</name>
    <dbReference type="NCBI Taxonomy" id="1781255"/>
    <lineage>
        <taxon>Bacteria</taxon>
        <taxon>Bacillati</taxon>
        <taxon>Cyanobacteriota</taxon>
        <taxon>Cyanophyceae</taxon>
        <taxon>Desertifilales</taxon>
        <taxon>Desertifilaceae</taxon>
        <taxon>Desertifilum</taxon>
    </lineage>
</organism>
<dbReference type="EMBL" id="CP182909">
    <property type="protein sequence ID" value="XPM66262.1"/>
    <property type="molecule type" value="Genomic_DNA"/>
</dbReference>